<dbReference type="InterPro" id="IPR058563">
    <property type="entry name" value="Trs120_TRAPPC9_N"/>
</dbReference>
<dbReference type="PANTHER" id="PTHR21512:SF5">
    <property type="entry name" value="TRAFFICKING PROTEIN PARTICLE COMPLEX SUBUNIT 9"/>
    <property type="match status" value="1"/>
</dbReference>
<feature type="region of interest" description="Disordered" evidence="3">
    <location>
        <begin position="596"/>
        <end position="617"/>
    </location>
</feature>
<feature type="region of interest" description="Disordered" evidence="3">
    <location>
        <begin position="835"/>
        <end position="883"/>
    </location>
</feature>
<reference evidence="8 9" key="1">
    <citation type="journal article" date="2015" name="Sci. Rep.">
        <title>Chromosome-level genome map provides insights into diverse defense mechanisms in the medicinal fungus Ganoderma sinense.</title>
        <authorList>
            <person name="Zhu Y."/>
            <person name="Xu J."/>
            <person name="Sun C."/>
            <person name="Zhou S."/>
            <person name="Xu H."/>
            <person name="Nelson D.R."/>
            <person name="Qian J."/>
            <person name="Song J."/>
            <person name="Luo H."/>
            <person name="Xiang L."/>
            <person name="Li Y."/>
            <person name="Xu Z."/>
            <person name="Ji A."/>
            <person name="Wang L."/>
            <person name="Lu S."/>
            <person name="Hayward A."/>
            <person name="Sun W."/>
            <person name="Li X."/>
            <person name="Schwartz D.C."/>
            <person name="Wang Y."/>
            <person name="Chen S."/>
        </authorList>
    </citation>
    <scope>NUCLEOTIDE SEQUENCE [LARGE SCALE GENOMIC DNA]</scope>
    <source>
        <strain evidence="8 9">ZZ0214-1</strain>
    </source>
</reference>
<feature type="domain" description="Trs120/TRAPPC9 third Ig-like" evidence="7">
    <location>
        <begin position="1076"/>
        <end position="1224"/>
    </location>
</feature>
<evidence type="ECO:0000256" key="1">
    <source>
        <dbReference type="ARBA" id="ARBA00004555"/>
    </source>
</evidence>
<proteinExistence type="predicted"/>
<evidence type="ECO:0000259" key="6">
    <source>
        <dbReference type="Pfam" id="PF26254"/>
    </source>
</evidence>
<protein>
    <submittedName>
        <fullName evidence="8">Uncharacterized protein</fullName>
    </submittedName>
</protein>
<dbReference type="Pfam" id="PF26254">
    <property type="entry name" value="Ig_TRAPPC9-Trs120_1st"/>
    <property type="match status" value="1"/>
</dbReference>
<evidence type="ECO:0000313" key="9">
    <source>
        <dbReference type="Proteomes" id="UP000230002"/>
    </source>
</evidence>
<dbReference type="OrthoDB" id="27962at2759"/>
<dbReference type="Pfam" id="PF08626">
    <property type="entry name" value="TRAPPC9-Trs120"/>
    <property type="match status" value="1"/>
</dbReference>
<keyword evidence="9" id="KW-1185">Reference proteome</keyword>
<comment type="subcellular location">
    <subcellularLocation>
        <location evidence="1">Golgi apparatus</location>
    </subcellularLocation>
</comment>
<evidence type="ECO:0000256" key="3">
    <source>
        <dbReference type="SAM" id="MobiDB-lite"/>
    </source>
</evidence>
<dbReference type="Pfam" id="PF26282">
    <property type="entry name" value="Ig_TRAPPC9-Trs120_3rd"/>
    <property type="match status" value="1"/>
</dbReference>
<evidence type="ECO:0000259" key="7">
    <source>
        <dbReference type="Pfam" id="PF26282"/>
    </source>
</evidence>
<feature type="compositionally biased region" description="Basic and acidic residues" evidence="3">
    <location>
        <begin position="216"/>
        <end position="226"/>
    </location>
</feature>
<dbReference type="InterPro" id="IPR058565">
    <property type="entry name" value="Ig_TRAPPC9_Trs120_1st"/>
</dbReference>
<keyword evidence="2" id="KW-0333">Golgi apparatus</keyword>
<name>A0A2G8RRF1_9APHY</name>
<comment type="caution">
    <text evidence="8">The sequence shown here is derived from an EMBL/GenBank/DDBJ whole genome shotgun (WGS) entry which is preliminary data.</text>
</comment>
<dbReference type="InterPro" id="IPR058567">
    <property type="entry name" value="Ig_TRAPPC9_Trs120_3rd"/>
</dbReference>
<feature type="region of interest" description="Disordered" evidence="3">
    <location>
        <begin position="210"/>
        <end position="250"/>
    </location>
</feature>
<accession>A0A2G8RRF1</accession>
<evidence type="ECO:0000313" key="8">
    <source>
        <dbReference type="EMBL" id="PIL24089.1"/>
    </source>
</evidence>
<evidence type="ECO:0000256" key="2">
    <source>
        <dbReference type="ARBA" id="ARBA00023034"/>
    </source>
</evidence>
<feature type="domain" description="Trs120/TRAPPC9 first Ig-like" evidence="6">
    <location>
        <begin position="701"/>
        <end position="900"/>
    </location>
</feature>
<sequence length="1355" mass="148452">MESFAYGSLAQIRILLLPVGNIRRSSFERWVQEIRNIDTISLGDLSTDVKDERSRFMPNHQLANGHLHLSYPSHPPADTHGPLSLFRTSDFPLAVVGIASCGPNDSLATILAQFQTTIHEAFPHGSMFPLASNCFVFEESDNTTNIDLGDGLDGLVVIPSIMGNKGTYISTLVADLCSKVLVELATVMQILESPLGNEYLNGSLFPTLPPTSEMPRSLDDEPRRDSLPPLPSHNSQPELNGPRSKTPLGLKRTATMGPALLPSRHSSLPPTPVLPKKRVSAIGAASGHGRLFKVLADFFLLAGRLEEATIWYNEAIVLFKSSQEAPWHAAALEGLATIPVVEAWSSTHGINGAAGDKDPWQDIADKLSQAIGLYQKTSPTSEPEATLSLLAYLYCSSVLRHSTLLYSVWSSKGWGPLAFTAMLQPGTSLFLPATLSNNATPTSSSSARNSYASLERLTSITGITRAQISATISQAHGPWFAHLDARERVRILEYIAAMYGALGHVRKEAYVLREALACLMDMVVCGREESGTGSARVLSAGFANRSNSLNVATSQGTVGIRENERTEGNESVLHIVKHVCRVHGIDLEAVNLIETGMPDRDSQGSQGEEGERDEELAQSLREPFGWPELQIDIIREAIGVAEALPDYPSVAQFSLSALKLLYPVMHPRDQHSLYNTATRALATAKRRGDRQAVDYWSGQPIVSIEILPLPTVRLPLEKPISILAHASAAPGAIISGKKDPFLYNPRKTTSGQNEPFDLVVTLRNPYVFDLDLQNVQLSTSGVSFSSKGSPVVVPANSYHPVTMTGKAAEAGTLVIRGCIVQAPGGVSREFILPLSTEEEEERRSRRRSAIECETGRSKHAGLASRPWEKSAKRGSTQGTVSTSAANKPTIRFVECTVVPEQPLLRIRRTSLTHGAVMLYNGEMSTIRITLENVSSLPVDLIHLTFDDSTIAPAQQALAEGDLSVFDTYETEYDLVHRPLFTWDREQEPQEIGPGQKRVITVHCFGKVGCSSGAIHASYAYVKRPQESLTTPAEVFHTRQLSYPVLVTVYHMLECDAMDILSYTGATTALPPTADDEDFPDAKARKSLLHVGDIADWCIFSIEVRNTYGSPFEVTFERKQECAEPASITSLVPPGSTSRIVLPIKKILLSEEHASRPIPMLSDRQYVVSASKLSAEEERAQRELFWYREELFKVVHGKWHETGGTRAGDLSLRQQRMTLPMLEALRVETARVRTTLVRYDEEGNPQSVPVDPAGAKYLPSPNEFVYLRTSIINLSPSDLVVTLNLDLEPAEHVIFQGELVDIPVGRLAKGESYDIETPITFIACGRFDFSAEVYTLARSGESKQVGHGKMRIDVQP</sequence>
<feature type="compositionally biased region" description="Polar residues" evidence="3">
    <location>
        <begin position="873"/>
        <end position="883"/>
    </location>
</feature>
<dbReference type="EMBL" id="AYKW01000067">
    <property type="protein sequence ID" value="PIL24089.1"/>
    <property type="molecule type" value="Genomic_DNA"/>
</dbReference>
<dbReference type="Pfam" id="PF26280">
    <property type="entry name" value="Ig_TRAPPC9-Trs120_2nd"/>
    <property type="match status" value="1"/>
</dbReference>
<feature type="domain" description="Trs120/TRAPPC9 TPR region" evidence="5">
    <location>
        <begin position="365"/>
        <end position="687"/>
    </location>
</feature>
<dbReference type="InterPro" id="IPR013935">
    <property type="entry name" value="Trs120_TRAPPC9"/>
</dbReference>
<organism evidence="8 9">
    <name type="scientific">Ganoderma sinense ZZ0214-1</name>
    <dbReference type="NCBI Taxonomy" id="1077348"/>
    <lineage>
        <taxon>Eukaryota</taxon>
        <taxon>Fungi</taxon>
        <taxon>Dikarya</taxon>
        <taxon>Basidiomycota</taxon>
        <taxon>Agaricomycotina</taxon>
        <taxon>Agaricomycetes</taxon>
        <taxon>Polyporales</taxon>
        <taxon>Polyporaceae</taxon>
        <taxon>Ganoderma</taxon>
    </lineage>
</organism>
<feature type="domain" description="Trs120/TRAPPC9 N-terminal" evidence="4">
    <location>
        <begin position="10"/>
        <end position="345"/>
    </location>
</feature>
<dbReference type="InterPro" id="IPR058564">
    <property type="entry name" value="TPR_TRAPPC9_Trs120"/>
</dbReference>
<dbReference type="Proteomes" id="UP000230002">
    <property type="component" value="Unassembled WGS sequence"/>
</dbReference>
<gene>
    <name evidence="8" type="ORF">GSI_13841</name>
</gene>
<dbReference type="Pfam" id="PF26251">
    <property type="entry name" value="TPR_TRAPPC9-Trs120"/>
    <property type="match status" value="1"/>
</dbReference>
<evidence type="ECO:0000259" key="4">
    <source>
        <dbReference type="Pfam" id="PF08626"/>
    </source>
</evidence>
<dbReference type="GO" id="GO:0005802">
    <property type="term" value="C:trans-Golgi network"/>
    <property type="evidence" value="ECO:0007669"/>
    <property type="project" value="TreeGrafter"/>
</dbReference>
<evidence type="ECO:0000259" key="5">
    <source>
        <dbReference type="Pfam" id="PF26251"/>
    </source>
</evidence>
<dbReference type="PANTHER" id="PTHR21512">
    <property type="entry name" value="TRAFFICKING PROTEIN PARTICLE COMPLEX SUBUNIT 9"/>
    <property type="match status" value="1"/>
</dbReference>
<dbReference type="STRING" id="1077348.A0A2G8RRF1"/>